<reference evidence="4" key="1">
    <citation type="submission" date="2021-02" db="EMBL/GenBank/DDBJ databases">
        <authorList>
            <person name="Nowell W R."/>
        </authorList>
    </citation>
    <scope>NUCLEOTIDE SEQUENCE</scope>
</reference>
<dbReference type="EMBL" id="CAJNON010000246">
    <property type="protein sequence ID" value="CAF1138401.1"/>
    <property type="molecule type" value="Genomic_DNA"/>
</dbReference>
<dbReference type="AlphaFoldDB" id="A0A814RSS2"/>
<dbReference type="InterPro" id="IPR031127">
    <property type="entry name" value="E3_UB_ligase_RBR"/>
</dbReference>
<evidence type="ECO:0000256" key="3">
    <source>
        <dbReference type="ARBA" id="ARBA00022833"/>
    </source>
</evidence>
<dbReference type="InterPro" id="IPR017907">
    <property type="entry name" value="Znf_RING_CS"/>
</dbReference>
<dbReference type="GO" id="GO:0008270">
    <property type="term" value="F:zinc ion binding"/>
    <property type="evidence" value="ECO:0007669"/>
    <property type="project" value="UniProtKB-KW"/>
</dbReference>
<evidence type="ECO:0000256" key="1">
    <source>
        <dbReference type="ARBA" id="ARBA00022723"/>
    </source>
</evidence>
<dbReference type="EMBL" id="CAJOAY010002020">
    <property type="protein sequence ID" value="CAF3912308.1"/>
    <property type="molecule type" value="Genomic_DNA"/>
</dbReference>
<name>A0A814RSS2_9BILA</name>
<keyword evidence="1" id="KW-0479">Metal-binding</keyword>
<keyword evidence="2" id="KW-0863">Zinc-finger</keyword>
<sequence>MVINVAFTNIVGKTIQTQLPDNFTFDDFKKVVVDKIDPAAVEHYRFIANNKDLCLDNKDEFVKRAHLIKNGVTIFLLRRMNGGGYVEAAILIDIILQELPKELPKLRMHPAECVVCLDEKSCMKICCSVICTTCFPRYFKENDLQIKCMICPQKISYEQFFVSPDFIRSLQLLNEVRELMKHIDCQICHCGSLLVNETLYAQQTCHNCQRTFCFFCNKDWKDGPEIRRNEHYTCGVNCDYDMKLNYDLIPYVQNKAINIPNSRVCPECFNVGGYDGKCKYHQCIVCKHVFCFLCLSSKEQCNKSPNSLKTLCAEVKRQDFTMFPRIANP</sequence>
<dbReference type="Proteomes" id="UP000663891">
    <property type="component" value="Unassembled WGS sequence"/>
</dbReference>
<dbReference type="OrthoDB" id="419317at2759"/>
<organism evidence="4 6">
    <name type="scientific">Adineta steineri</name>
    <dbReference type="NCBI Taxonomy" id="433720"/>
    <lineage>
        <taxon>Eukaryota</taxon>
        <taxon>Metazoa</taxon>
        <taxon>Spiralia</taxon>
        <taxon>Gnathifera</taxon>
        <taxon>Rotifera</taxon>
        <taxon>Eurotatoria</taxon>
        <taxon>Bdelloidea</taxon>
        <taxon>Adinetida</taxon>
        <taxon>Adinetidae</taxon>
        <taxon>Adineta</taxon>
    </lineage>
</organism>
<dbReference type="PROSITE" id="PS00518">
    <property type="entry name" value="ZF_RING_1"/>
    <property type="match status" value="1"/>
</dbReference>
<accession>A0A814RSS2</accession>
<dbReference type="GO" id="GO:0016567">
    <property type="term" value="P:protein ubiquitination"/>
    <property type="evidence" value="ECO:0007669"/>
    <property type="project" value="InterPro"/>
</dbReference>
<evidence type="ECO:0000313" key="6">
    <source>
        <dbReference type="Proteomes" id="UP000663891"/>
    </source>
</evidence>
<proteinExistence type="predicted"/>
<dbReference type="SUPFAM" id="SSF57850">
    <property type="entry name" value="RING/U-box"/>
    <property type="match status" value="1"/>
</dbReference>
<dbReference type="Proteomes" id="UP000663881">
    <property type="component" value="Unassembled WGS sequence"/>
</dbReference>
<evidence type="ECO:0000256" key="2">
    <source>
        <dbReference type="ARBA" id="ARBA00022771"/>
    </source>
</evidence>
<dbReference type="GO" id="GO:0004842">
    <property type="term" value="F:ubiquitin-protein transferase activity"/>
    <property type="evidence" value="ECO:0007669"/>
    <property type="project" value="InterPro"/>
</dbReference>
<keyword evidence="3" id="KW-0862">Zinc</keyword>
<evidence type="ECO:0000313" key="5">
    <source>
        <dbReference type="EMBL" id="CAF3912308.1"/>
    </source>
</evidence>
<comment type="caution">
    <text evidence="4">The sequence shown here is derived from an EMBL/GenBank/DDBJ whole genome shotgun (WGS) entry which is preliminary data.</text>
</comment>
<dbReference type="PANTHER" id="PTHR11685">
    <property type="entry name" value="RBR FAMILY RING FINGER AND IBR DOMAIN-CONTAINING"/>
    <property type="match status" value="1"/>
</dbReference>
<evidence type="ECO:0000313" key="4">
    <source>
        <dbReference type="EMBL" id="CAF1138401.1"/>
    </source>
</evidence>
<gene>
    <name evidence="5" type="ORF">OKA104_LOCUS24793</name>
    <name evidence="4" type="ORF">VCS650_LOCUS22125</name>
</gene>
<protein>
    <submittedName>
        <fullName evidence="4">Uncharacterized protein</fullName>
    </submittedName>
</protein>